<gene>
    <name evidence="2" type="ORF">KO508_13275</name>
</gene>
<evidence type="ECO:0000313" key="3">
    <source>
        <dbReference type="Proteomes" id="UP000753376"/>
    </source>
</evidence>
<keyword evidence="1" id="KW-0472">Membrane</keyword>
<evidence type="ECO:0000313" key="2">
    <source>
        <dbReference type="EMBL" id="MBU2874974.1"/>
    </source>
</evidence>
<reference evidence="2 3" key="1">
    <citation type="submission" date="2021-05" db="EMBL/GenBank/DDBJ databases">
        <title>Draft genomes of bacteria isolated from model marine particles.</title>
        <authorList>
            <person name="Datta M.S."/>
            <person name="Schwartzman J.A."/>
            <person name="Enke T.N."/>
            <person name="Saavedra J."/>
            <person name="Cermak N."/>
            <person name="Cordero O.X."/>
        </authorList>
    </citation>
    <scope>NUCLEOTIDE SEQUENCE [LARGE SCALE GENOMIC DNA]</scope>
    <source>
        <strain evidence="2 3">D2M19</strain>
    </source>
</reference>
<proteinExistence type="predicted"/>
<evidence type="ECO:0000256" key="1">
    <source>
        <dbReference type="SAM" id="Phobius"/>
    </source>
</evidence>
<sequence length="338" mass="35608">MPEIFFARNLVAPKDLFGADADSLKAFLRTNGLNERELIQPGRAYSFEPSGTFALAALRRLNSLPSSERMCLAKSADVMGDEARILRTFFETYLSPQKLSEINSLVGAGATAAFARLNGFQQALVNYQKAVLDVAKLKKDGGSGIGAQRAQSEAKLRVAYTELKEHYRVELNKIAPEAYRNKNRGNALSNPERAITLASRSTAAKPDPRLFVADANDAGSMGQFSRVLNNTGRIAVAVDAGLRVNKVYTIHDGGGDWMRESAVQMVGFGAGGAVGGLTGKAVVGGGTMLAAKAGFLVAGPLGWAALGVIVGAGVLAGLLVGSYADKEGQGLAASIWDR</sequence>
<keyword evidence="3" id="KW-1185">Reference proteome</keyword>
<keyword evidence="1" id="KW-0812">Transmembrane</keyword>
<comment type="caution">
    <text evidence="2">The sequence shown here is derived from an EMBL/GenBank/DDBJ whole genome shotgun (WGS) entry which is preliminary data.</text>
</comment>
<keyword evidence="1" id="KW-1133">Transmembrane helix</keyword>
<feature type="transmembrane region" description="Helical" evidence="1">
    <location>
        <begin position="301"/>
        <end position="321"/>
    </location>
</feature>
<dbReference type="EMBL" id="JAHKPV010000019">
    <property type="protein sequence ID" value="MBU2874974.1"/>
    <property type="molecule type" value="Genomic_DNA"/>
</dbReference>
<name>A0ABS6AB35_9GAMM</name>
<organism evidence="2 3">
    <name type="scientific">Marinobacter salexigens</name>
    <dbReference type="NCBI Taxonomy" id="1925763"/>
    <lineage>
        <taxon>Bacteria</taxon>
        <taxon>Pseudomonadati</taxon>
        <taxon>Pseudomonadota</taxon>
        <taxon>Gammaproteobacteria</taxon>
        <taxon>Pseudomonadales</taxon>
        <taxon>Marinobacteraceae</taxon>
        <taxon>Marinobacter</taxon>
    </lineage>
</organism>
<protein>
    <submittedName>
        <fullName evidence="2">Uncharacterized protein</fullName>
    </submittedName>
</protein>
<accession>A0ABS6AB35</accession>
<dbReference type="Proteomes" id="UP000753376">
    <property type="component" value="Unassembled WGS sequence"/>
</dbReference>
<dbReference type="RefSeq" id="WP_216008774.1">
    <property type="nucleotide sequence ID" value="NZ_JAHKPV010000019.1"/>
</dbReference>